<feature type="compositionally biased region" description="Basic and acidic residues" evidence="1">
    <location>
        <begin position="21"/>
        <end position="49"/>
    </location>
</feature>
<reference evidence="2 3" key="1">
    <citation type="submission" date="2018-04" db="EMBL/GenBank/DDBJ databases">
        <authorList>
            <person name="Li J."/>
        </authorList>
    </citation>
    <scope>NUCLEOTIDE SEQUENCE [LARGE SCALE GENOMIC DNA]</scope>
    <source>
        <strain evidence="3">30A</strain>
    </source>
</reference>
<sequence length="75" mass="7955">MTDPRDTTQRHDSGGIVDTGAHAEEPHNAADDMETAEKDAAEEAASHDDDPNDLEADNSVEADSIETLDPDNPPA</sequence>
<organism evidence="2 3">
    <name type="scientific">Agromyces badenianii</name>
    <dbReference type="NCBI Taxonomy" id="2080742"/>
    <lineage>
        <taxon>Bacteria</taxon>
        <taxon>Bacillati</taxon>
        <taxon>Actinomycetota</taxon>
        <taxon>Actinomycetes</taxon>
        <taxon>Micrococcales</taxon>
        <taxon>Microbacteriaceae</taxon>
        <taxon>Agromyces</taxon>
    </lineage>
</organism>
<gene>
    <name evidence="2" type="ORF">DCE93_03055</name>
</gene>
<dbReference type="EMBL" id="CP028913">
    <property type="protein sequence ID" value="AWB94760.1"/>
    <property type="molecule type" value="Genomic_DNA"/>
</dbReference>
<evidence type="ECO:0000313" key="3">
    <source>
        <dbReference type="Proteomes" id="UP000244729"/>
    </source>
</evidence>
<keyword evidence="3" id="KW-1185">Reference proteome</keyword>
<dbReference type="AlphaFoldDB" id="A0A2S0WTZ1"/>
<feature type="region of interest" description="Disordered" evidence="1">
    <location>
        <begin position="1"/>
        <end position="75"/>
    </location>
</feature>
<evidence type="ECO:0000313" key="2">
    <source>
        <dbReference type="EMBL" id="AWB94760.1"/>
    </source>
</evidence>
<feature type="compositionally biased region" description="Acidic residues" evidence="1">
    <location>
        <begin position="50"/>
        <end position="69"/>
    </location>
</feature>
<proteinExistence type="predicted"/>
<name>A0A2S0WTZ1_9MICO</name>
<feature type="compositionally biased region" description="Basic and acidic residues" evidence="1">
    <location>
        <begin position="1"/>
        <end position="13"/>
    </location>
</feature>
<dbReference type="RefSeq" id="WP_108594582.1">
    <property type="nucleotide sequence ID" value="NZ_CP028913.1"/>
</dbReference>
<evidence type="ECO:0000256" key="1">
    <source>
        <dbReference type="SAM" id="MobiDB-lite"/>
    </source>
</evidence>
<dbReference type="Proteomes" id="UP000244729">
    <property type="component" value="Chromosome"/>
</dbReference>
<protein>
    <submittedName>
        <fullName evidence="2">Uncharacterized protein</fullName>
    </submittedName>
</protein>
<accession>A0A2S0WTZ1</accession>
<dbReference type="KEGG" id="agm:DCE93_03055"/>